<gene>
    <name evidence="1" type="ORF">TSUD_323940</name>
</gene>
<name>A0A2Z6NYP8_TRISU</name>
<proteinExistence type="predicted"/>
<dbReference type="EMBL" id="DF973582">
    <property type="protein sequence ID" value="GAU35257.1"/>
    <property type="molecule type" value="Genomic_DNA"/>
</dbReference>
<evidence type="ECO:0000313" key="1">
    <source>
        <dbReference type="EMBL" id="GAU35257.1"/>
    </source>
</evidence>
<protein>
    <submittedName>
        <fullName evidence="1">Uncharacterized protein</fullName>
    </submittedName>
</protein>
<sequence>MDGNYTVKTGYQAIMTWGRFLTQMWQRLYQSKVISSKKGSCVTLYARDVKTKWKPLTMYF</sequence>
<reference evidence="2" key="1">
    <citation type="journal article" date="2017" name="Front. Plant Sci.">
        <title>Climate Clever Clovers: New Paradigm to Reduce the Environmental Footprint of Ruminants by Breeding Low Methanogenic Forages Utilizing Haplotype Variation.</title>
        <authorList>
            <person name="Kaur P."/>
            <person name="Appels R."/>
            <person name="Bayer P.E."/>
            <person name="Keeble-Gagnere G."/>
            <person name="Wang J."/>
            <person name="Hirakawa H."/>
            <person name="Shirasawa K."/>
            <person name="Vercoe P."/>
            <person name="Stefanova K."/>
            <person name="Durmic Z."/>
            <person name="Nichols P."/>
            <person name="Revell C."/>
            <person name="Isobe S.N."/>
            <person name="Edwards D."/>
            <person name="Erskine W."/>
        </authorList>
    </citation>
    <scope>NUCLEOTIDE SEQUENCE [LARGE SCALE GENOMIC DNA]</scope>
    <source>
        <strain evidence="2">cv. Daliak</strain>
    </source>
</reference>
<accession>A0A2Z6NYP8</accession>
<dbReference type="Proteomes" id="UP000242715">
    <property type="component" value="Unassembled WGS sequence"/>
</dbReference>
<keyword evidence="2" id="KW-1185">Reference proteome</keyword>
<dbReference type="AlphaFoldDB" id="A0A2Z6NYP8"/>
<organism evidence="1 2">
    <name type="scientific">Trifolium subterraneum</name>
    <name type="common">Subterranean clover</name>
    <dbReference type="NCBI Taxonomy" id="3900"/>
    <lineage>
        <taxon>Eukaryota</taxon>
        <taxon>Viridiplantae</taxon>
        <taxon>Streptophyta</taxon>
        <taxon>Embryophyta</taxon>
        <taxon>Tracheophyta</taxon>
        <taxon>Spermatophyta</taxon>
        <taxon>Magnoliopsida</taxon>
        <taxon>eudicotyledons</taxon>
        <taxon>Gunneridae</taxon>
        <taxon>Pentapetalae</taxon>
        <taxon>rosids</taxon>
        <taxon>fabids</taxon>
        <taxon>Fabales</taxon>
        <taxon>Fabaceae</taxon>
        <taxon>Papilionoideae</taxon>
        <taxon>50 kb inversion clade</taxon>
        <taxon>NPAAA clade</taxon>
        <taxon>Hologalegina</taxon>
        <taxon>IRL clade</taxon>
        <taxon>Trifolieae</taxon>
        <taxon>Trifolium</taxon>
    </lineage>
</organism>
<evidence type="ECO:0000313" key="2">
    <source>
        <dbReference type="Proteomes" id="UP000242715"/>
    </source>
</evidence>